<evidence type="ECO:0000259" key="3">
    <source>
        <dbReference type="Pfam" id="PF13949"/>
    </source>
</evidence>
<dbReference type="AlphaFoldDB" id="A0A0G4NBA7"/>
<reference evidence="5" key="1">
    <citation type="submission" date="2015-05" db="EMBL/GenBank/DDBJ databases">
        <authorList>
            <person name="Fogelqvist Johan"/>
        </authorList>
    </citation>
    <scope>NUCLEOTIDE SEQUENCE [LARGE SCALE GENOMIC DNA]</scope>
</reference>
<dbReference type="Gene3D" id="1.20.120.560">
    <property type="entry name" value="alix/aip1 in complex with the ypdl late domain"/>
    <property type="match status" value="1"/>
</dbReference>
<name>A0A0G4NBA7_VERLO</name>
<gene>
    <name evidence="4" type="ORF">BN1723_019288</name>
</gene>
<evidence type="ECO:0000313" key="5">
    <source>
        <dbReference type="Proteomes" id="UP000045706"/>
    </source>
</evidence>
<evidence type="ECO:0000313" key="4">
    <source>
        <dbReference type="EMBL" id="CRK43742.1"/>
    </source>
</evidence>
<dbReference type="GO" id="GO:0005768">
    <property type="term" value="C:endosome"/>
    <property type="evidence" value="ECO:0007669"/>
    <property type="project" value="TreeGrafter"/>
</dbReference>
<sequence>MKKLNLVKRERNQTLKDLKEQVHNDDISEILILNKKNIANYEQQLFQSELEKFRPLQNRLLQANQKQSAFMKELNSSFNTLLQDKRVRSEQSKYEAIQRQRASAINRYKRAYQEFLDLSAGLQGAKRWYAEMKETVQSLEKNVETFVNNRRSEGAQLLNQIEQDKSTRKDSHAETERERLRGLMERMSMDPNSSGQKPPSNRP</sequence>
<protein>
    <recommendedName>
        <fullName evidence="3">ALIX V-shaped domain-containing protein</fullName>
    </recommendedName>
</protein>
<feature type="non-terminal residue" evidence="4">
    <location>
        <position position="203"/>
    </location>
</feature>
<dbReference type="Proteomes" id="UP000045706">
    <property type="component" value="Unassembled WGS sequence"/>
</dbReference>
<accession>A0A0G4NBA7</accession>
<feature type="region of interest" description="Disordered" evidence="2">
    <location>
        <begin position="159"/>
        <end position="203"/>
    </location>
</feature>
<dbReference type="PANTHER" id="PTHR23030">
    <property type="entry name" value="PCD6 INTERACTING PROTEIN-RELATED"/>
    <property type="match status" value="1"/>
</dbReference>
<feature type="compositionally biased region" description="Basic and acidic residues" evidence="2">
    <location>
        <begin position="162"/>
        <end position="188"/>
    </location>
</feature>
<evidence type="ECO:0000256" key="1">
    <source>
        <dbReference type="SAM" id="Coils"/>
    </source>
</evidence>
<keyword evidence="1" id="KW-0175">Coiled coil</keyword>
<dbReference type="GO" id="GO:0043328">
    <property type="term" value="P:protein transport to vacuole involved in ubiquitin-dependent protein catabolic process via the multivesicular body sorting pathway"/>
    <property type="evidence" value="ECO:0007669"/>
    <property type="project" value="TreeGrafter"/>
</dbReference>
<dbReference type="Pfam" id="PF13949">
    <property type="entry name" value="ALIX_LYPXL_bnd"/>
    <property type="match status" value="1"/>
</dbReference>
<organism evidence="4 5">
    <name type="scientific">Verticillium longisporum</name>
    <name type="common">Verticillium dahliae var. longisporum</name>
    <dbReference type="NCBI Taxonomy" id="100787"/>
    <lineage>
        <taxon>Eukaryota</taxon>
        <taxon>Fungi</taxon>
        <taxon>Dikarya</taxon>
        <taxon>Ascomycota</taxon>
        <taxon>Pezizomycotina</taxon>
        <taxon>Sordariomycetes</taxon>
        <taxon>Hypocreomycetidae</taxon>
        <taxon>Glomerellales</taxon>
        <taxon>Plectosphaerellaceae</taxon>
        <taxon>Verticillium</taxon>
    </lineage>
</organism>
<dbReference type="EMBL" id="CVQI01033567">
    <property type="protein sequence ID" value="CRK43742.1"/>
    <property type="molecule type" value="Genomic_DNA"/>
</dbReference>
<evidence type="ECO:0000256" key="2">
    <source>
        <dbReference type="SAM" id="MobiDB-lite"/>
    </source>
</evidence>
<feature type="compositionally biased region" description="Polar residues" evidence="2">
    <location>
        <begin position="190"/>
        <end position="203"/>
    </location>
</feature>
<dbReference type="InterPro" id="IPR025304">
    <property type="entry name" value="ALIX_V_dom"/>
</dbReference>
<feature type="domain" description="ALIX V-shaped" evidence="3">
    <location>
        <begin position="1"/>
        <end position="153"/>
    </location>
</feature>
<dbReference type="PANTHER" id="PTHR23030:SF30">
    <property type="entry name" value="TYROSINE-PROTEIN PHOSPHATASE NON-RECEPTOR TYPE 23"/>
    <property type="match status" value="1"/>
</dbReference>
<proteinExistence type="predicted"/>
<feature type="coiled-coil region" evidence="1">
    <location>
        <begin position="94"/>
        <end position="149"/>
    </location>
</feature>